<evidence type="ECO:0000259" key="2">
    <source>
        <dbReference type="SMART" id="SM00349"/>
    </source>
</evidence>
<name>A0AA35P1E5_9SAUR</name>
<dbReference type="InterPro" id="IPR012337">
    <property type="entry name" value="RNaseH-like_sf"/>
</dbReference>
<dbReference type="SMART" id="SM00349">
    <property type="entry name" value="KRAB"/>
    <property type="match status" value="1"/>
</dbReference>
<dbReference type="SUPFAM" id="SSF53098">
    <property type="entry name" value="Ribonuclease H-like"/>
    <property type="match status" value="1"/>
</dbReference>
<feature type="compositionally biased region" description="Basic and acidic residues" evidence="1">
    <location>
        <begin position="114"/>
        <end position="130"/>
    </location>
</feature>
<dbReference type="EMBL" id="OX395127">
    <property type="protein sequence ID" value="CAI5768758.1"/>
    <property type="molecule type" value="Genomic_DNA"/>
</dbReference>
<evidence type="ECO:0000313" key="3">
    <source>
        <dbReference type="EMBL" id="CAI5768758.1"/>
    </source>
</evidence>
<dbReference type="AlphaFoldDB" id="A0AA35P1E5"/>
<dbReference type="PANTHER" id="PTHR46880">
    <property type="entry name" value="RAS-ASSOCIATING DOMAIN-CONTAINING PROTEIN"/>
    <property type="match status" value="1"/>
</dbReference>
<dbReference type="GO" id="GO:0006355">
    <property type="term" value="P:regulation of DNA-templated transcription"/>
    <property type="evidence" value="ECO:0007669"/>
    <property type="project" value="InterPro"/>
</dbReference>
<reference evidence="3" key="1">
    <citation type="submission" date="2022-12" db="EMBL/GenBank/DDBJ databases">
        <authorList>
            <person name="Alioto T."/>
            <person name="Alioto T."/>
            <person name="Gomez Garrido J."/>
        </authorList>
    </citation>
    <scope>NUCLEOTIDE SEQUENCE</scope>
</reference>
<gene>
    <name evidence="3" type="ORF">PODLI_1B036276</name>
</gene>
<proteinExistence type="predicted"/>
<dbReference type="InterPro" id="IPR001909">
    <property type="entry name" value="KRAB"/>
</dbReference>
<dbReference type="PANTHER" id="PTHR46880:SF5">
    <property type="entry name" value="DUF4371 DOMAIN-CONTAINING PROTEIN"/>
    <property type="match status" value="1"/>
</dbReference>
<dbReference type="Pfam" id="PF01352">
    <property type="entry name" value="KRAB"/>
    <property type="match status" value="1"/>
</dbReference>
<feature type="region of interest" description="Disordered" evidence="1">
    <location>
        <begin position="99"/>
        <end position="130"/>
    </location>
</feature>
<dbReference type="Pfam" id="PF25431">
    <property type="entry name" value="zf-C17orf113"/>
    <property type="match status" value="1"/>
</dbReference>
<dbReference type="Proteomes" id="UP001178461">
    <property type="component" value="Chromosome 2"/>
</dbReference>
<dbReference type="InterPro" id="IPR057456">
    <property type="entry name" value="Znf_C17orf113"/>
</dbReference>
<dbReference type="SUPFAM" id="SSF109640">
    <property type="entry name" value="KRAB domain (Kruppel-associated box)"/>
    <property type="match status" value="1"/>
</dbReference>
<evidence type="ECO:0000313" key="4">
    <source>
        <dbReference type="Proteomes" id="UP001178461"/>
    </source>
</evidence>
<feature type="domain" description="KRAB" evidence="2">
    <location>
        <begin position="28"/>
        <end position="83"/>
    </location>
</feature>
<protein>
    <submittedName>
        <fullName evidence="3">Finger 862-like</fullName>
    </submittedName>
</protein>
<dbReference type="CDD" id="cd07765">
    <property type="entry name" value="KRAB_A-box"/>
    <property type="match status" value="1"/>
</dbReference>
<dbReference type="InterPro" id="IPR036051">
    <property type="entry name" value="KRAB_dom_sf"/>
</dbReference>
<evidence type="ECO:0000256" key="1">
    <source>
        <dbReference type="SAM" id="MobiDB-lite"/>
    </source>
</evidence>
<dbReference type="Gene3D" id="6.10.140.140">
    <property type="match status" value="1"/>
</dbReference>
<keyword evidence="4" id="KW-1185">Reference proteome</keyword>
<organism evidence="3 4">
    <name type="scientific">Podarcis lilfordi</name>
    <name type="common">Lilford's wall lizard</name>
    <dbReference type="NCBI Taxonomy" id="74358"/>
    <lineage>
        <taxon>Eukaryota</taxon>
        <taxon>Metazoa</taxon>
        <taxon>Chordata</taxon>
        <taxon>Craniata</taxon>
        <taxon>Vertebrata</taxon>
        <taxon>Euteleostomi</taxon>
        <taxon>Lepidosauria</taxon>
        <taxon>Squamata</taxon>
        <taxon>Bifurcata</taxon>
        <taxon>Unidentata</taxon>
        <taxon>Episquamata</taxon>
        <taxon>Laterata</taxon>
        <taxon>Lacertibaenia</taxon>
        <taxon>Lacertidae</taxon>
        <taxon>Podarcis</taxon>
    </lineage>
</organism>
<accession>A0AA35P1E5</accession>
<sequence>MASGSQPGLSLPWGEVERASWQPPQGLVTFEDVTVFFEAEEWALLDPRQKALHREVMEENYETVASLVSDLNSCWEEGEDPLIRHPREEEISIDVLKPDLVSMPGENPTGQASEEGKKLADDVRNNGNSRERWSPEIIKSEVTEEMTEETQNNGSYRQQWILPSGIVKTEGAEEMQNNENYKQQWILPSGIVKTEATEEMTEEMRHNGNYWGQWTLSSEIVKSEAIEEMTENLMGIEWQEQNNSKCGKMKAFDAQNPNIQPTPRKKVRPSTFSKWKLENPWLEMFADVMICLVCKEFARAEDTSFVKGCATFKIETIKKHGASATHQKACRAQLARLNPMSAPLSVPTVQELRTMDSNLHSNLEKLFNTAYFIVKENYSFDDFPALCALQKKNGLIVGETYRNDKAAKQFAHYIAESLRLELKYKLSKANFFGILADGSTDRSNAASEIVYFYYINEAEVKCSYGALKECPSEDAGEVKSTIESVLDGYIPDWKSKLTAISFNGASVDTGNASGVAKLFQDSCPGLVAVHCVAHQLELAIGDALKSVKFAGLAEDVVKGIYTFYHSSPKRAKELKEIGEVLNEKVLRHMGITGIRWLQSKNSAVKALANNLPIVVVHLQQIVSGSSTKPDRKVEAKLKGYLKRLKSERFVRFLFFMDDVTHTLTRLSEVFRRKCVSVSDVKTSLTATKERLQRMVKDSGPQLQKFESAAQLEGGVLVYKDVEIVSSASEVGCFEEDRRVLLSSIVEAIDKWFDRIGNDRVLRNVEIFDPCNIPKPVGGRDTSASSHGEKELSELLQALPSNVRVDKEAILEEYQEFKVWAGNKTSITCEEAWQRLQAETTASASYINICKVLNFLRVLPLSTAECERGVSQLNLVKTDSRKRLLATTIDDLLMIKMNGPDLEVFNAANAVNLWWNDVARGRIRRPHFKNKD</sequence>